<dbReference type="EMBL" id="JAUEPP010000005">
    <property type="protein sequence ID" value="KAK3343087.1"/>
    <property type="molecule type" value="Genomic_DNA"/>
</dbReference>
<accession>A0AAE0JDF0</accession>
<keyword evidence="1" id="KW-1133">Transmembrane helix</keyword>
<reference evidence="2" key="2">
    <citation type="submission" date="2023-06" db="EMBL/GenBank/DDBJ databases">
        <authorList>
            <consortium name="Lawrence Berkeley National Laboratory"/>
            <person name="Haridas S."/>
            <person name="Hensen N."/>
            <person name="Bonometti L."/>
            <person name="Westerberg I."/>
            <person name="Brannstrom I.O."/>
            <person name="Guillou S."/>
            <person name="Cros-Aarteil S."/>
            <person name="Calhoun S."/>
            <person name="Kuo A."/>
            <person name="Mondo S."/>
            <person name="Pangilinan J."/>
            <person name="Riley R."/>
            <person name="Labutti K."/>
            <person name="Andreopoulos B."/>
            <person name="Lipzen A."/>
            <person name="Chen C."/>
            <person name="Yanf M."/>
            <person name="Daum C."/>
            <person name="Ng V."/>
            <person name="Clum A."/>
            <person name="Steindorff A."/>
            <person name="Ohm R."/>
            <person name="Martin F."/>
            <person name="Silar P."/>
            <person name="Natvig D."/>
            <person name="Lalanne C."/>
            <person name="Gautier V."/>
            <person name="Ament-Velasquez S.L."/>
            <person name="Kruys A."/>
            <person name="Hutchinson M.I."/>
            <person name="Powell A.J."/>
            <person name="Barry K."/>
            <person name="Miller A.N."/>
            <person name="Grigoriev I.V."/>
            <person name="Debuchy R."/>
            <person name="Gladieux P."/>
            <person name="Thoren M.H."/>
            <person name="Johannesson H."/>
        </authorList>
    </citation>
    <scope>NUCLEOTIDE SEQUENCE</scope>
    <source>
        <strain evidence="2">CBS 560.94</strain>
    </source>
</reference>
<keyword evidence="1" id="KW-0472">Membrane</keyword>
<evidence type="ECO:0000313" key="3">
    <source>
        <dbReference type="Proteomes" id="UP001278500"/>
    </source>
</evidence>
<evidence type="ECO:0000256" key="1">
    <source>
        <dbReference type="SAM" id="Phobius"/>
    </source>
</evidence>
<evidence type="ECO:0000313" key="2">
    <source>
        <dbReference type="EMBL" id="KAK3343087.1"/>
    </source>
</evidence>
<organism evidence="2 3">
    <name type="scientific">Neurospora tetraspora</name>
    <dbReference type="NCBI Taxonomy" id="94610"/>
    <lineage>
        <taxon>Eukaryota</taxon>
        <taxon>Fungi</taxon>
        <taxon>Dikarya</taxon>
        <taxon>Ascomycota</taxon>
        <taxon>Pezizomycotina</taxon>
        <taxon>Sordariomycetes</taxon>
        <taxon>Sordariomycetidae</taxon>
        <taxon>Sordariales</taxon>
        <taxon>Sordariaceae</taxon>
        <taxon>Neurospora</taxon>
    </lineage>
</organism>
<gene>
    <name evidence="2" type="ORF">B0H65DRAFT_239961</name>
</gene>
<feature type="transmembrane region" description="Helical" evidence="1">
    <location>
        <begin position="7"/>
        <end position="35"/>
    </location>
</feature>
<protein>
    <submittedName>
        <fullName evidence="2">Uncharacterized protein</fullName>
    </submittedName>
</protein>
<proteinExistence type="predicted"/>
<dbReference type="RefSeq" id="XP_062680880.1">
    <property type="nucleotide sequence ID" value="XM_062822304.1"/>
</dbReference>
<dbReference type="Proteomes" id="UP001278500">
    <property type="component" value="Unassembled WGS sequence"/>
</dbReference>
<reference evidence="2" key="1">
    <citation type="journal article" date="2023" name="Mol. Phylogenet. Evol.">
        <title>Genome-scale phylogeny and comparative genomics of the fungal order Sordariales.</title>
        <authorList>
            <person name="Hensen N."/>
            <person name="Bonometti L."/>
            <person name="Westerberg I."/>
            <person name="Brannstrom I.O."/>
            <person name="Guillou S."/>
            <person name="Cros-Aarteil S."/>
            <person name="Calhoun S."/>
            <person name="Haridas S."/>
            <person name="Kuo A."/>
            <person name="Mondo S."/>
            <person name="Pangilinan J."/>
            <person name="Riley R."/>
            <person name="LaButti K."/>
            <person name="Andreopoulos B."/>
            <person name="Lipzen A."/>
            <person name="Chen C."/>
            <person name="Yan M."/>
            <person name="Daum C."/>
            <person name="Ng V."/>
            <person name="Clum A."/>
            <person name="Steindorff A."/>
            <person name="Ohm R.A."/>
            <person name="Martin F."/>
            <person name="Silar P."/>
            <person name="Natvig D.O."/>
            <person name="Lalanne C."/>
            <person name="Gautier V."/>
            <person name="Ament-Velasquez S.L."/>
            <person name="Kruys A."/>
            <person name="Hutchinson M.I."/>
            <person name="Powell A.J."/>
            <person name="Barry K."/>
            <person name="Miller A.N."/>
            <person name="Grigoriev I.V."/>
            <person name="Debuchy R."/>
            <person name="Gladieux P."/>
            <person name="Hiltunen Thoren M."/>
            <person name="Johannesson H."/>
        </authorList>
    </citation>
    <scope>NUCLEOTIDE SEQUENCE</scope>
    <source>
        <strain evidence="2">CBS 560.94</strain>
    </source>
</reference>
<keyword evidence="3" id="KW-1185">Reference proteome</keyword>
<feature type="transmembrane region" description="Helical" evidence="1">
    <location>
        <begin position="47"/>
        <end position="67"/>
    </location>
</feature>
<keyword evidence="1" id="KW-0812">Transmembrane</keyword>
<dbReference type="AlphaFoldDB" id="A0AAE0JDF0"/>
<dbReference type="GeneID" id="87859458"/>
<comment type="caution">
    <text evidence="2">The sequence shown here is derived from an EMBL/GenBank/DDBJ whole genome shotgun (WGS) entry which is preliminary data.</text>
</comment>
<sequence>MLQIRSFVIAAFALPLCLLFCFFTLPFFALCPFLLYFPSFSILLLRLMLHLLVGSGKTASTVVVTLWRRRRRRRRRLATVPSVVFSWNGLDGLW</sequence>
<name>A0AAE0JDF0_9PEZI</name>